<comment type="similarity">
    <text evidence="7">Belongs to the shikimate kinase family.</text>
</comment>
<comment type="subcellular location">
    <subcellularLocation>
        <location evidence="7">Cytoplasm</location>
    </subcellularLocation>
</comment>
<reference evidence="8 9" key="1">
    <citation type="submission" date="2021-10" db="EMBL/GenBank/DDBJ databases">
        <title>Anaerobic single-cell dispensing facilitates the cultivation of human gut bacteria.</title>
        <authorList>
            <person name="Afrizal A."/>
        </authorList>
    </citation>
    <scope>NUCLEOTIDE SEQUENCE [LARGE SCALE GENOMIC DNA]</scope>
    <source>
        <strain evidence="8 9">CLA-AA-H244</strain>
    </source>
</reference>
<evidence type="ECO:0000256" key="4">
    <source>
        <dbReference type="ARBA" id="ARBA00022777"/>
    </source>
</evidence>
<comment type="cofactor">
    <cofactor evidence="7">
        <name>Mg(2+)</name>
        <dbReference type="ChEBI" id="CHEBI:18420"/>
    </cofactor>
    <text evidence="7">Binds 1 Mg(2+) ion per subunit.</text>
</comment>
<sequence>MKNLILIGMPGAGKSTVGVVLAKQQGYHFVDSDLVIQEQTGLLLHEIIEQQGDDGFRQVENRINADLAVKHSVIATGGSVIYGREAMQHLKKIGVVIYLKLSCESIAARLGDLRKRGITLREGQTLQQLYDERVPLYERYADITVDCENKSIREIVAEIAARLPK</sequence>
<evidence type="ECO:0000256" key="2">
    <source>
        <dbReference type="ARBA" id="ARBA00022679"/>
    </source>
</evidence>
<feature type="binding site" evidence="7">
    <location>
        <position position="57"/>
    </location>
    <ligand>
        <name>substrate</name>
    </ligand>
</feature>
<keyword evidence="7" id="KW-0963">Cytoplasm</keyword>
<accession>A0AAE3ASY0</accession>
<feature type="binding site" evidence="7">
    <location>
        <position position="33"/>
    </location>
    <ligand>
        <name>substrate</name>
    </ligand>
</feature>
<dbReference type="GO" id="GO:0008652">
    <property type="term" value="P:amino acid biosynthetic process"/>
    <property type="evidence" value="ECO:0007669"/>
    <property type="project" value="UniProtKB-KW"/>
</dbReference>
<comment type="subunit">
    <text evidence="7">Monomer.</text>
</comment>
<dbReference type="GO" id="GO:0004765">
    <property type="term" value="F:shikimate kinase activity"/>
    <property type="evidence" value="ECO:0007669"/>
    <property type="project" value="UniProtKB-UniRule"/>
</dbReference>
<dbReference type="Proteomes" id="UP001199355">
    <property type="component" value="Unassembled WGS sequence"/>
</dbReference>
<keyword evidence="4 7" id="KW-0418">Kinase</keyword>
<evidence type="ECO:0000256" key="5">
    <source>
        <dbReference type="ARBA" id="ARBA00022840"/>
    </source>
</evidence>
<comment type="function">
    <text evidence="7">Catalyzes the specific phosphorylation of the 3-hydroxyl group of shikimic acid using ATP as a cosubstrate.</text>
</comment>
<comment type="caution">
    <text evidence="7">Lacks conserved residue(s) required for the propagation of feature annotation.</text>
</comment>
<dbReference type="RefSeq" id="WP_308727456.1">
    <property type="nucleotide sequence ID" value="NZ_JAJEQF010000001.1"/>
</dbReference>
<dbReference type="HAMAP" id="MF_00109">
    <property type="entry name" value="Shikimate_kinase"/>
    <property type="match status" value="1"/>
</dbReference>
<feature type="binding site" evidence="7">
    <location>
        <position position="133"/>
    </location>
    <ligand>
        <name>substrate</name>
    </ligand>
</feature>
<dbReference type="Pfam" id="PF01202">
    <property type="entry name" value="SKI"/>
    <property type="match status" value="1"/>
</dbReference>
<evidence type="ECO:0000256" key="7">
    <source>
        <dbReference type="HAMAP-Rule" id="MF_00109"/>
    </source>
</evidence>
<dbReference type="InterPro" id="IPR027417">
    <property type="entry name" value="P-loop_NTPase"/>
</dbReference>
<evidence type="ECO:0000313" key="8">
    <source>
        <dbReference type="EMBL" id="MCC2166240.1"/>
    </source>
</evidence>
<feature type="binding site" evidence="7">
    <location>
        <position position="78"/>
    </location>
    <ligand>
        <name>substrate</name>
    </ligand>
</feature>
<keyword evidence="2 7" id="KW-0808">Transferase</keyword>
<dbReference type="InterPro" id="IPR031322">
    <property type="entry name" value="Shikimate/glucono_kinase"/>
</dbReference>
<keyword evidence="9" id="KW-1185">Reference proteome</keyword>
<dbReference type="EC" id="2.7.1.71" evidence="7"/>
<keyword evidence="7" id="KW-0460">Magnesium</keyword>
<feature type="binding site" evidence="7">
    <location>
        <begin position="11"/>
        <end position="16"/>
    </location>
    <ligand>
        <name>ATP</name>
        <dbReference type="ChEBI" id="CHEBI:30616"/>
    </ligand>
</feature>
<feature type="binding site" evidence="7">
    <location>
        <position position="15"/>
    </location>
    <ligand>
        <name>Mg(2+)</name>
        <dbReference type="ChEBI" id="CHEBI:18420"/>
    </ligand>
</feature>
<name>A0AAE3ASY0_9FIRM</name>
<dbReference type="Gene3D" id="3.40.50.300">
    <property type="entry name" value="P-loop containing nucleotide triphosphate hydrolases"/>
    <property type="match status" value="1"/>
</dbReference>
<dbReference type="SUPFAM" id="SSF52540">
    <property type="entry name" value="P-loop containing nucleoside triphosphate hydrolases"/>
    <property type="match status" value="1"/>
</dbReference>
<keyword evidence="1 7" id="KW-0028">Amino-acid biosynthesis</keyword>
<keyword evidence="7" id="KW-0479">Metal-binding</keyword>
<organism evidence="8 9">
    <name type="scientific">Gallintestinimicrobium propionicum</name>
    <dbReference type="NCBI Taxonomy" id="2981770"/>
    <lineage>
        <taxon>Bacteria</taxon>
        <taxon>Bacillati</taxon>
        <taxon>Bacillota</taxon>
        <taxon>Clostridia</taxon>
        <taxon>Lachnospirales</taxon>
        <taxon>Lachnospiraceae</taxon>
        <taxon>Gallintestinimicrobium</taxon>
    </lineage>
</organism>
<dbReference type="GO" id="GO:0000287">
    <property type="term" value="F:magnesium ion binding"/>
    <property type="evidence" value="ECO:0007669"/>
    <property type="project" value="UniProtKB-UniRule"/>
</dbReference>
<dbReference type="CDD" id="cd00464">
    <property type="entry name" value="SK"/>
    <property type="match status" value="1"/>
</dbReference>
<keyword evidence="3 7" id="KW-0547">Nucleotide-binding</keyword>
<dbReference type="GO" id="GO:0005524">
    <property type="term" value="F:ATP binding"/>
    <property type="evidence" value="ECO:0007669"/>
    <property type="project" value="UniProtKB-UniRule"/>
</dbReference>
<dbReference type="GO" id="GO:0005829">
    <property type="term" value="C:cytosol"/>
    <property type="evidence" value="ECO:0007669"/>
    <property type="project" value="TreeGrafter"/>
</dbReference>
<evidence type="ECO:0000256" key="1">
    <source>
        <dbReference type="ARBA" id="ARBA00022605"/>
    </source>
</evidence>
<keyword evidence="5 7" id="KW-0067">ATP-binding</keyword>
<dbReference type="AlphaFoldDB" id="A0AAE3ASY0"/>
<dbReference type="PRINTS" id="PR01100">
    <property type="entry name" value="SHIKIMTKNASE"/>
</dbReference>
<proteinExistence type="inferred from homology"/>
<evidence type="ECO:0000256" key="3">
    <source>
        <dbReference type="ARBA" id="ARBA00022741"/>
    </source>
</evidence>
<comment type="pathway">
    <text evidence="7">Metabolic intermediate biosynthesis; chorismate biosynthesis; chorismate from D-erythrose 4-phosphate and phosphoenolpyruvate: step 5/7.</text>
</comment>
<dbReference type="PANTHER" id="PTHR21087">
    <property type="entry name" value="SHIKIMATE KINASE"/>
    <property type="match status" value="1"/>
</dbReference>
<feature type="binding site" evidence="7">
    <location>
        <position position="116"/>
    </location>
    <ligand>
        <name>ATP</name>
        <dbReference type="ChEBI" id="CHEBI:30616"/>
    </ligand>
</feature>
<dbReference type="PANTHER" id="PTHR21087:SF16">
    <property type="entry name" value="SHIKIMATE KINASE 1, CHLOROPLASTIC"/>
    <property type="match status" value="1"/>
</dbReference>
<dbReference type="GO" id="GO:0009423">
    <property type="term" value="P:chorismate biosynthetic process"/>
    <property type="evidence" value="ECO:0007669"/>
    <property type="project" value="UniProtKB-UniRule"/>
</dbReference>
<evidence type="ECO:0000313" key="9">
    <source>
        <dbReference type="Proteomes" id="UP001199355"/>
    </source>
</evidence>
<comment type="catalytic activity">
    <reaction evidence="7">
        <text>shikimate + ATP = 3-phosphoshikimate + ADP + H(+)</text>
        <dbReference type="Rhea" id="RHEA:13121"/>
        <dbReference type="ChEBI" id="CHEBI:15378"/>
        <dbReference type="ChEBI" id="CHEBI:30616"/>
        <dbReference type="ChEBI" id="CHEBI:36208"/>
        <dbReference type="ChEBI" id="CHEBI:145989"/>
        <dbReference type="ChEBI" id="CHEBI:456216"/>
        <dbReference type="EC" id="2.7.1.71"/>
    </reaction>
</comment>
<dbReference type="GO" id="GO:0009073">
    <property type="term" value="P:aromatic amino acid family biosynthetic process"/>
    <property type="evidence" value="ECO:0007669"/>
    <property type="project" value="UniProtKB-KW"/>
</dbReference>
<evidence type="ECO:0000256" key="6">
    <source>
        <dbReference type="ARBA" id="ARBA00023141"/>
    </source>
</evidence>
<dbReference type="InterPro" id="IPR000623">
    <property type="entry name" value="Shikimate_kinase/TSH1"/>
</dbReference>
<gene>
    <name evidence="7" type="primary">aroK</name>
    <name evidence="8" type="ORF">LKD45_00755</name>
</gene>
<comment type="caution">
    <text evidence="8">The sequence shown here is derived from an EMBL/GenBank/DDBJ whole genome shotgun (WGS) entry which is preliminary data.</text>
</comment>
<keyword evidence="6 7" id="KW-0057">Aromatic amino acid biosynthesis</keyword>
<dbReference type="EMBL" id="JAJEQF010000001">
    <property type="protein sequence ID" value="MCC2166240.1"/>
    <property type="molecule type" value="Genomic_DNA"/>
</dbReference>
<protein>
    <recommendedName>
        <fullName evidence="7">Shikimate kinase</fullName>
        <shortName evidence="7">SK</shortName>
        <ecNumber evidence="7">2.7.1.71</ecNumber>
    </recommendedName>
</protein>